<keyword evidence="4" id="KW-0175">Coiled coil</keyword>
<evidence type="ECO:0000256" key="5">
    <source>
        <dbReference type="SAM" id="MobiDB-lite"/>
    </source>
</evidence>
<dbReference type="GO" id="GO:0005634">
    <property type="term" value="C:nucleus"/>
    <property type="evidence" value="ECO:0007669"/>
    <property type="project" value="UniProtKB-SubCell"/>
</dbReference>
<comment type="subcellular location">
    <subcellularLocation>
        <location evidence="1 2 3">Nucleus</location>
    </subcellularLocation>
</comment>
<evidence type="ECO:0000256" key="4">
    <source>
        <dbReference type="SAM" id="Coils"/>
    </source>
</evidence>
<dbReference type="STRING" id="29655.A0A0K9NHX7"/>
<dbReference type="OrthoDB" id="1515643at2759"/>
<evidence type="ECO:0000256" key="2">
    <source>
        <dbReference type="PROSITE-ProRule" id="PRU00108"/>
    </source>
</evidence>
<organism evidence="7 8">
    <name type="scientific">Zostera marina</name>
    <name type="common">Eelgrass</name>
    <dbReference type="NCBI Taxonomy" id="29655"/>
    <lineage>
        <taxon>Eukaryota</taxon>
        <taxon>Viridiplantae</taxon>
        <taxon>Streptophyta</taxon>
        <taxon>Embryophyta</taxon>
        <taxon>Tracheophyta</taxon>
        <taxon>Spermatophyta</taxon>
        <taxon>Magnoliopsida</taxon>
        <taxon>Liliopsida</taxon>
        <taxon>Zosteraceae</taxon>
        <taxon>Zostera</taxon>
    </lineage>
</organism>
<dbReference type="Pfam" id="PF00046">
    <property type="entry name" value="Homeodomain"/>
    <property type="match status" value="1"/>
</dbReference>
<feature type="region of interest" description="Disordered" evidence="5">
    <location>
        <begin position="1"/>
        <end position="30"/>
    </location>
</feature>
<feature type="compositionally biased region" description="Basic and acidic residues" evidence="5">
    <location>
        <begin position="7"/>
        <end position="23"/>
    </location>
</feature>
<dbReference type="EMBL" id="LFYR01002199">
    <property type="protein sequence ID" value="KMZ56376.1"/>
    <property type="molecule type" value="Genomic_DNA"/>
</dbReference>
<dbReference type="SMART" id="SM00389">
    <property type="entry name" value="HOX"/>
    <property type="match status" value="1"/>
</dbReference>
<evidence type="ECO:0000313" key="8">
    <source>
        <dbReference type="Proteomes" id="UP000036987"/>
    </source>
</evidence>
<dbReference type="InterPro" id="IPR042160">
    <property type="entry name" value="HD-Zip_IV"/>
</dbReference>
<keyword evidence="2 3" id="KW-0238">DNA-binding</keyword>
<evidence type="ECO:0000259" key="6">
    <source>
        <dbReference type="PROSITE" id="PS50071"/>
    </source>
</evidence>
<sequence>MMYSGSRLDDFDGQERRLSREVDTNGNQNSIVQYDPMNSNEKKRNYHRHSHDQIQNLEAIFKDCANPNVKQRVDLGKKLNMDSQQVRFWFQNKRTKVKNQIKNKEISILRQQIEKLQHEKMLLIMESMSKPCCSQCGYHPANGKILQKDQEFPTENDRSSQGCVSHSKP</sequence>
<dbReference type="PROSITE" id="PS50071">
    <property type="entry name" value="HOMEOBOX_2"/>
    <property type="match status" value="1"/>
</dbReference>
<keyword evidence="2 3" id="KW-0539">Nucleus</keyword>
<keyword evidence="2 3" id="KW-0371">Homeobox</keyword>
<dbReference type="GO" id="GO:0003677">
    <property type="term" value="F:DNA binding"/>
    <property type="evidence" value="ECO:0007669"/>
    <property type="project" value="UniProtKB-UniRule"/>
</dbReference>
<feature type="region of interest" description="Disordered" evidence="5">
    <location>
        <begin position="147"/>
        <end position="169"/>
    </location>
</feature>
<protein>
    <recommendedName>
        <fullName evidence="6">Homeobox domain-containing protein</fullName>
    </recommendedName>
</protein>
<accession>A0A0K9NHX7</accession>
<comment type="caution">
    <text evidence="7">The sequence shown here is derived from an EMBL/GenBank/DDBJ whole genome shotgun (WGS) entry which is preliminary data.</text>
</comment>
<dbReference type="Gene3D" id="1.10.10.60">
    <property type="entry name" value="Homeodomain-like"/>
    <property type="match status" value="1"/>
</dbReference>
<dbReference type="SUPFAM" id="SSF46689">
    <property type="entry name" value="Homeodomain-like"/>
    <property type="match status" value="1"/>
</dbReference>
<feature type="DNA-binding region" description="Homeobox" evidence="2">
    <location>
        <begin position="42"/>
        <end position="101"/>
    </location>
</feature>
<feature type="compositionally biased region" description="Basic and acidic residues" evidence="5">
    <location>
        <begin position="147"/>
        <end position="158"/>
    </location>
</feature>
<dbReference type="PANTHER" id="PTHR45654">
    <property type="entry name" value="HOMEOBOX-LEUCINE ZIPPER PROTEIN MERISTEM L1"/>
    <property type="match status" value="1"/>
</dbReference>
<evidence type="ECO:0000256" key="1">
    <source>
        <dbReference type="ARBA" id="ARBA00004123"/>
    </source>
</evidence>
<reference evidence="8" key="1">
    <citation type="journal article" date="2016" name="Nature">
        <title>The genome of the seagrass Zostera marina reveals angiosperm adaptation to the sea.</title>
        <authorList>
            <person name="Olsen J.L."/>
            <person name="Rouze P."/>
            <person name="Verhelst B."/>
            <person name="Lin Y.-C."/>
            <person name="Bayer T."/>
            <person name="Collen J."/>
            <person name="Dattolo E."/>
            <person name="De Paoli E."/>
            <person name="Dittami S."/>
            <person name="Maumus F."/>
            <person name="Michel G."/>
            <person name="Kersting A."/>
            <person name="Lauritano C."/>
            <person name="Lohaus R."/>
            <person name="Toepel M."/>
            <person name="Tonon T."/>
            <person name="Vanneste K."/>
            <person name="Amirebrahimi M."/>
            <person name="Brakel J."/>
            <person name="Bostroem C."/>
            <person name="Chovatia M."/>
            <person name="Grimwood J."/>
            <person name="Jenkins J.W."/>
            <person name="Jueterbock A."/>
            <person name="Mraz A."/>
            <person name="Stam W.T."/>
            <person name="Tice H."/>
            <person name="Bornberg-Bauer E."/>
            <person name="Green P.J."/>
            <person name="Pearson G.A."/>
            <person name="Procaccini G."/>
            <person name="Duarte C.M."/>
            <person name="Schmutz J."/>
            <person name="Reusch T.B.H."/>
            <person name="Van de Peer Y."/>
        </authorList>
    </citation>
    <scope>NUCLEOTIDE SEQUENCE [LARGE SCALE GENOMIC DNA]</scope>
    <source>
        <strain evidence="8">cv. Finnish</strain>
    </source>
</reference>
<feature type="domain" description="Homeobox" evidence="6">
    <location>
        <begin position="40"/>
        <end position="100"/>
    </location>
</feature>
<dbReference type="InterPro" id="IPR001356">
    <property type="entry name" value="HD"/>
</dbReference>
<dbReference type="InterPro" id="IPR009057">
    <property type="entry name" value="Homeodomain-like_sf"/>
</dbReference>
<keyword evidence="8" id="KW-1185">Reference proteome</keyword>
<feature type="coiled-coil region" evidence="4">
    <location>
        <begin position="99"/>
        <end position="126"/>
    </location>
</feature>
<dbReference type="AlphaFoldDB" id="A0A0K9NHX7"/>
<evidence type="ECO:0000313" key="7">
    <source>
        <dbReference type="EMBL" id="KMZ56376.1"/>
    </source>
</evidence>
<dbReference type="CDD" id="cd00086">
    <property type="entry name" value="homeodomain"/>
    <property type="match status" value="1"/>
</dbReference>
<evidence type="ECO:0000256" key="3">
    <source>
        <dbReference type="RuleBase" id="RU000682"/>
    </source>
</evidence>
<feature type="compositionally biased region" description="Polar residues" evidence="5">
    <location>
        <begin position="159"/>
        <end position="169"/>
    </location>
</feature>
<dbReference type="PANTHER" id="PTHR45654:SF5">
    <property type="entry name" value="HOMEOBOX-LEUCINE ZIPPER PROTEIN ANTHOCYANINLESS 2-RELATED"/>
    <property type="match status" value="1"/>
</dbReference>
<name>A0A0K9NHX7_ZOSMR</name>
<dbReference type="Proteomes" id="UP000036987">
    <property type="component" value="Unassembled WGS sequence"/>
</dbReference>
<proteinExistence type="predicted"/>
<gene>
    <name evidence="7" type="ORF">ZOSMA_96G00520</name>
</gene>